<keyword evidence="2" id="KW-1185">Reference proteome</keyword>
<sequence>MGSASKAGVEPAMLEDVIELGEEHIDGGDEYMHLGSNSGSSSESDVSFYEDSEYEQSDDDGLYEANIDEAAEWGGFHNRKEKQPVELELGEGLDDYDDLGDVSSDELQSVHSNSDEDGKTRYPEYRRETDLGKVMFKTGMLFCTAKEFREAVREYAIKQGKDIKFVKNETTRVRAICAAKSCPWYILGSLTQKGEAFQVKSFESEHKCVRAFNIRHANSKWLASKYVDSIRSNPNMPLEHLQDRIKADFIVNVSRSQAYRTKRKAIEMIEGTYLEQYGKLWDYCAKIRRSNPNTTIIMKTIPPPTEDGQPTFERLYICLGALKQGMLAGCRRFICMDACQEGRKRKN</sequence>
<dbReference type="EMBL" id="CM037151">
    <property type="protein sequence ID" value="KAH7842932.1"/>
    <property type="molecule type" value="Genomic_DNA"/>
</dbReference>
<name>A0ACB7XPX1_9ERIC</name>
<protein>
    <submittedName>
        <fullName evidence="1">Uncharacterized protein</fullName>
    </submittedName>
</protein>
<evidence type="ECO:0000313" key="1">
    <source>
        <dbReference type="EMBL" id="KAH7842932.1"/>
    </source>
</evidence>
<accession>A0ACB7XPX1</accession>
<comment type="caution">
    <text evidence="1">The sequence shown here is derived from an EMBL/GenBank/DDBJ whole genome shotgun (WGS) entry which is preliminary data.</text>
</comment>
<gene>
    <name evidence="1" type="ORF">Vadar_010817</name>
</gene>
<dbReference type="Proteomes" id="UP000828048">
    <property type="component" value="Chromosome 1"/>
</dbReference>
<proteinExistence type="predicted"/>
<evidence type="ECO:0000313" key="2">
    <source>
        <dbReference type="Proteomes" id="UP000828048"/>
    </source>
</evidence>
<reference evidence="1 2" key="1">
    <citation type="journal article" date="2021" name="Hortic Res">
        <title>High-quality reference genome and annotation aids understanding of berry development for evergreen blueberry (Vaccinium darrowii).</title>
        <authorList>
            <person name="Yu J."/>
            <person name="Hulse-Kemp A.M."/>
            <person name="Babiker E."/>
            <person name="Staton M."/>
        </authorList>
    </citation>
    <scope>NUCLEOTIDE SEQUENCE [LARGE SCALE GENOMIC DNA]</scope>
    <source>
        <strain evidence="2">cv. NJ 8807/NJ 8810</strain>
        <tissue evidence="1">Young leaf</tissue>
    </source>
</reference>
<organism evidence="1 2">
    <name type="scientific">Vaccinium darrowii</name>
    <dbReference type="NCBI Taxonomy" id="229202"/>
    <lineage>
        <taxon>Eukaryota</taxon>
        <taxon>Viridiplantae</taxon>
        <taxon>Streptophyta</taxon>
        <taxon>Embryophyta</taxon>
        <taxon>Tracheophyta</taxon>
        <taxon>Spermatophyta</taxon>
        <taxon>Magnoliopsida</taxon>
        <taxon>eudicotyledons</taxon>
        <taxon>Gunneridae</taxon>
        <taxon>Pentapetalae</taxon>
        <taxon>asterids</taxon>
        <taxon>Ericales</taxon>
        <taxon>Ericaceae</taxon>
        <taxon>Vaccinioideae</taxon>
        <taxon>Vaccinieae</taxon>
        <taxon>Vaccinium</taxon>
    </lineage>
</organism>